<dbReference type="InterPro" id="IPR016914">
    <property type="entry name" value="TrmL"/>
</dbReference>
<comment type="subcellular location">
    <subcellularLocation>
        <location evidence="6">Cytoplasm</location>
    </subcellularLocation>
</comment>
<comment type="caution">
    <text evidence="6">Lacks conserved residue(s) required for the propagation of feature annotation.</text>
</comment>
<evidence type="ECO:0000256" key="7">
    <source>
        <dbReference type="PIRSR" id="PIRSR029256-1"/>
    </source>
</evidence>
<dbReference type="GO" id="GO:0005737">
    <property type="term" value="C:cytoplasm"/>
    <property type="evidence" value="ECO:0007669"/>
    <property type="project" value="UniProtKB-SubCell"/>
</dbReference>
<keyword evidence="4 6" id="KW-0949">S-adenosyl-L-methionine</keyword>
<proteinExistence type="inferred from homology"/>
<organism evidence="9 10">
    <name type="scientific">Novipirellula herctigrandis</name>
    <dbReference type="NCBI Taxonomy" id="2527986"/>
    <lineage>
        <taxon>Bacteria</taxon>
        <taxon>Pseudomonadati</taxon>
        <taxon>Planctomycetota</taxon>
        <taxon>Planctomycetia</taxon>
        <taxon>Pirellulales</taxon>
        <taxon>Pirellulaceae</taxon>
        <taxon>Novipirellula</taxon>
    </lineage>
</organism>
<feature type="binding site" evidence="6 7">
    <location>
        <position position="116"/>
    </location>
    <ligand>
        <name>S-adenosyl-L-methionine</name>
        <dbReference type="ChEBI" id="CHEBI:59789"/>
    </ligand>
</feature>
<feature type="binding site" evidence="6 7">
    <location>
        <position position="145"/>
    </location>
    <ligand>
        <name>S-adenosyl-L-methionine</name>
        <dbReference type="ChEBI" id="CHEBI:59789"/>
    </ligand>
</feature>
<dbReference type="GO" id="GO:0141098">
    <property type="term" value="F:tRNA (cytidine(34)-2'-O)-methyltransferase activity"/>
    <property type="evidence" value="ECO:0007669"/>
    <property type="project" value="RHEA"/>
</dbReference>
<dbReference type="PANTHER" id="PTHR42971:SF1">
    <property type="entry name" value="TRNA (CYTIDINE(34)-2'-O)-METHYLTRANSFERASE"/>
    <property type="match status" value="1"/>
</dbReference>
<dbReference type="OrthoDB" id="9789043at2"/>
<dbReference type="EC" id="2.1.1.207" evidence="6"/>
<evidence type="ECO:0000256" key="5">
    <source>
        <dbReference type="ARBA" id="ARBA00022694"/>
    </source>
</evidence>
<dbReference type="GO" id="GO:0003723">
    <property type="term" value="F:RNA binding"/>
    <property type="evidence" value="ECO:0007669"/>
    <property type="project" value="InterPro"/>
</dbReference>
<dbReference type="SUPFAM" id="SSF75217">
    <property type="entry name" value="alpha/beta knot"/>
    <property type="match status" value="1"/>
</dbReference>
<evidence type="ECO:0000259" key="8">
    <source>
        <dbReference type="Pfam" id="PF00588"/>
    </source>
</evidence>
<sequence>MGVQPVMEAQSIANLPTAHVVLYQPEIAQNTGNIGRTCVATGAKLWIVRPAAFRLDDKRLRRAGLDYWQHLMLQDAINWEDLTNQLGQRRFFFFSRFAKTTIWDAKFEKGDVFVFGSESSGLPDAILDRDDPRSLRIPTTDKVRSLNLATTVGVVLYEHQRQMQLLPATQHESP</sequence>
<comment type="catalytic activity">
    <reaction evidence="6">
        <text>5-carboxymethylaminomethyluridine(34) in tRNA(Leu) + S-adenosyl-L-methionine = 5-carboxymethylaminomethyl-2'-O-methyluridine(34) in tRNA(Leu) + S-adenosyl-L-homocysteine + H(+)</text>
        <dbReference type="Rhea" id="RHEA:43088"/>
        <dbReference type="Rhea" id="RHEA-COMP:10333"/>
        <dbReference type="Rhea" id="RHEA-COMP:10334"/>
        <dbReference type="ChEBI" id="CHEBI:15378"/>
        <dbReference type="ChEBI" id="CHEBI:57856"/>
        <dbReference type="ChEBI" id="CHEBI:59789"/>
        <dbReference type="ChEBI" id="CHEBI:74508"/>
        <dbReference type="ChEBI" id="CHEBI:74511"/>
        <dbReference type="EC" id="2.1.1.207"/>
    </reaction>
</comment>
<dbReference type="InterPro" id="IPR029026">
    <property type="entry name" value="tRNA_m1G_MTases_N"/>
</dbReference>
<keyword evidence="5 6" id="KW-0819">tRNA processing</keyword>
<feature type="binding site" evidence="6 7">
    <location>
        <position position="137"/>
    </location>
    <ligand>
        <name>S-adenosyl-L-methionine</name>
        <dbReference type="ChEBI" id="CHEBI:59789"/>
    </ligand>
</feature>
<dbReference type="EMBL" id="SJPJ01000001">
    <property type="protein sequence ID" value="TWT79088.1"/>
    <property type="molecule type" value="Genomic_DNA"/>
</dbReference>
<dbReference type="GO" id="GO:0042802">
    <property type="term" value="F:identical protein binding"/>
    <property type="evidence" value="ECO:0007669"/>
    <property type="project" value="UniProtKB-ARBA"/>
</dbReference>
<feature type="domain" description="tRNA/rRNA methyltransferase SpoU type" evidence="8">
    <location>
        <begin position="19"/>
        <end position="157"/>
    </location>
</feature>
<gene>
    <name evidence="9" type="primary">trmL</name>
    <name evidence="9" type="ORF">CA13_04850</name>
</gene>
<dbReference type="GO" id="GO:0002130">
    <property type="term" value="P:wobble position ribose methylation"/>
    <property type="evidence" value="ECO:0007669"/>
    <property type="project" value="TreeGrafter"/>
</dbReference>
<dbReference type="AlphaFoldDB" id="A0A5C5YVN7"/>
<reference evidence="9 10" key="1">
    <citation type="submission" date="2019-02" db="EMBL/GenBank/DDBJ databases">
        <title>Deep-cultivation of Planctomycetes and their phenomic and genomic characterization uncovers novel biology.</title>
        <authorList>
            <person name="Wiegand S."/>
            <person name="Jogler M."/>
            <person name="Boedeker C."/>
            <person name="Pinto D."/>
            <person name="Vollmers J."/>
            <person name="Rivas-Marin E."/>
            <person name="Kohn T."/>
            <person name="Peeters S.H."/>
            <person name="Heuer A."/>
            <person name="Rast P."/>
            <person name="Oberbeckmann S."/>
            <person name="Bunk B."/>
            <person name="Jeske O."/>
            <person name="Meyerdierks A."/>
            <person name="Storesund J.E."/>
            <person name="Kallscheuer N."/>
            <person name="Luecker S."/>
            <person name="Lage O.M."/>
            <person name="Pohl T."/>
            <person name="Merkel B.J."/>
            <person name="Hornburger P."/>
            <person name="Mueller R.-W."/>
            <person name="Bruemmer F."/>
            <person name="Labrenz M."/>
            <person name="Spormann A.M."/>
            <person name="Op Den Camp H."/>
            <person name="Overmann J."/>
            <person name="Amann R."/>
            <person name="Jetten M.S.M."/>
            <person name="Mascher T."/>
            <person name="Medema M.H."/>
            <person name="Devos D.P."/>
            <person name="Kaster A.-K."/>
            <person name="Ovreas L."/>
            <person name="Rohde M."/>
            <person name="Galperin M.Y."/>
            <person name="Jogler C."/>
        </authorList>
    </citation>
    <scope>NUCLEOTIDE SEQUENCE [LARGE SCALE GENOMIC DNA]</scope>
    <source>
        <strain evidence="9 10">CA13</strain>
    </source>
</reference>
<dbReference type="PIRSF" id="PIRSF029256">
    <property type="entry name" value="SpoU_TrmH_prd"/>
    <property type="match status" value="1"/>
</dbReference>
<comment type="caution">
    <text evidence="9">The sequence shown here is derived from an EMBL/GenBank/DDBJ whole genome shotgun (WGS) entry which is preliminary data.</text>
</comment>
<comment type="catalytic activity">
    <reaction evidence="6">
        <text>cytidine(34) in tRNA + S-adenosyl-L-methionine = 2'-O-methylcytidine(34) in tRNA + S-adenosyl-L-homocysteine + H(+)</text>
        <dbReference type="Rhea" id="RHEA:43084"/>
        <dbReference type="Rhea" id="RHEA-COMP:10331"/>
        <dbReference type="Rhea" id="RHEA-COMP:10332"/>
        <dbReference type="ChEBI" id="CHEBI:15378"/>
        <dbReference type="ChEBI" id="CHEBI:57856"/>
        <dbReference type="ChEBI" id="CHEBI:59789"/>
        <dbReference type="ChEBI" id="CHEBI:74495"/>
        <dbReference type="ChEBI" id="CHEBI:82748"/>
        <dbReference type="EC" id="2.1.1.207"/>
    </reaction>
</comment>
<evidence type="ECO:0000256" key="2">
    <source>
        <dbReference type="ARBA" id="ARBA00022603"/>
    </source>
</evidence>
<evidence type="ECO:0000256" key="6">
    <source>
        <dbReference type="HAMAP-Rule" id="MF_01885"/>
    </source>
</evidence>
<dbReference type="CDD" id="cd18094">
    <property type="entry name" value="SpoU-like_TrmL"/>
    <property type="match status" value="1"/>
</dbReference>
<evidence type="ECO:0000313" key="10">
    <source>
        <dbReference type="Proteomes" id="UP000315010"/>
    </source>
</evidence>
<keyword evidence="1 6" id="KW-0963">Cytoplasm</keyword>
<dbReference type="Proteomes" id="UP000315010">
    <property type="component" value="Unassembled WGS sequence"/>
</dbReference>
<dbReference type="PANTHER" id="PTHR42971">
    <property type="entry name" value="TRNA (CYTIDINE(34)-2'-O)-METHYLTRANSFERASE"/>
    <property type="match status" value="1"/>
</dbReference>
<dbReference type="HAMAP" id="MF_01885">
    <property type="entry name" value="tRNA_methyltr_TrmL"/>
    <property type="match status" value="1"/>
</dbReference>
<evidence type="ECO:0000256" key="3">
    <source>
        <dbReference type="ARBA" id="ARBA00022679"/>
    </source>
</evidence>
<dbReference type="GO" id="GO:0141102">
    <property type="term" value="F:tRNA (5-carboxymethylaminomethyluridine(34)-2'-O)-methyltransferase activity"/>
    <property type="evidence" value="ECO:0007669"/>
    <property type="project" value="RHEA"/>
</dbReference>
<comment type="similarity">
    <text evidence="6">Belongs to the class IV-like SAM-binding methyltransferase superfamily. RNA methyltransferase TrmH family. TrmL subfamily.</text>
</comment>
<comment type="function">
    <text evidence="6">Could methylate the ribose at the nucleotide 34 wobble position in tRNA.</text>
</comment>
<dbReference type="FunFam" id="3.40.1280.10:FF:000002">
    <property type="entry name" value="Peptidylprolyl isomerase"/>
    <property type="match status" value="1"/>
</dbReference>
<evidence type="ECO:0000313" key="9">
    <source>
        <dbReference type="EMBL" id="TWT79088.1"/>
    </source>
</evidence>
<evidence type="ECO:0000256" key="4">
    <source>
        <dbReference type="ARBA" id="ARBA00022691"/>
    </source>
</evidence>
<dbReference type="InterPro" id="IPR029028">
    <property type="entry name" value="Alpha/beta_knot_MTases"/>
</dbReference>
<name>A0A5C5YVN7_9BACT</name>
<dbReference type="InterPro" id="IPR001537">
    <property type="entry name" value="SpoU_MeTrfase"/>
</dbReference>
<keyword evidence="2 6" id="KW-0489">Methyltransferase</keyword>
<dbReference type="Pfam" id="PF00588">
    <property type="entry name" value="SpoU_methylase"/>
    <property type="match status" value="1"/>
</dbReference>
<dbReference type="Gene3D" id="3.40.1280.10">
    <property type="match status" value="1"/>
</dbReference>
<evidence type="ECO:0000256" key="1">
    <source>
        <dbReference type="ARBA" id="ARBA00022490"/>
    </source>
</evidence>
<accession>A0A5C5YVN7</accession>
<protein>
    <recommendedName>
        <fullName evidence="6">Putative tRNA (cytidine(34)-2'-O)-methyltransferase</fullName>
        <ecNumber evidence="6">2.1.1.207</ecNumber>
    </recommendedName>
    <alternativeName>
        <fullName evidence="6">tRNA (cytidine/uridine-2'-O-)-methyltransferase</fullName>
    </alternativeName>
</protein>
<keyword evidence="3 6" id="KW-0808">Transferase</keyword>
<keyword evidence="10" id="KW-1185">Reference proteome</keyword>